<evidence type="ECO:0000256" key="3">
    <source>
        <dbReference type="ARBA" id="ARBA00023052"/>
    </source>
</evidence>
<dbReference type="PANTHER" id="PTHR11516">
    <property type="entry name" value="PYRUVATE DEHYDROGENASE E1 COMPONENT, ALPHA SUBUNIT BACTERIAL AND ORGANELLAR"/>
    <property type="match status" value="1"/>
</dbReference>
<reference evidence="6" key="1">
    <citation type="journal article" date="2019" name="Int. J. Syst. Evol. Microbiol.">
        <title>The Global Catalogue of Microorganisms (GCM) 10K type strain sequencing project: providing services to taxonomists for standard genome sequencing and annotation.</title>
        <authorList>
            <consortium name="The Broad Institute Genomics Platform"/>
            <consortium name="The Broad Institute Genome Sequencing Center for Infectious Disease"/>
            <person name="Wu L."/>
            <person name="Ma J."/>
        </authorList>
    </citation>
    <scope>NUCLEOTIDE SEQUENCE [LARGE SCALE GENOMIC DNA]</scope>
    <source>
        <strain evidence="6">CCUG 49018</strain>
    </source>
</reference>
<dbReference type="Pfam" id="PF00676">
    <property type="entry name" value="E1_dh"/>
    <property type="match status" value="1"/>
</dbReference>
<comment type="caution">
    <text evidence="5">The sequence shown here is derived from an EMBL/GenBank/DDBJ whole genome shotgun (WGS) entry which is preliminary data.</text>
</comment>
<evidence type="ECO:0000259" key="4">
    <source>
        <dbReference type="Pfam" id="PF00676"/>
    </source>
</evidence>
<dbReference type="InterPro" id="IPR050642">
    <property type="entry name" value="PDH_E1_Alpha_Subunit"/>
</dbReference>
<keyword evidence="3" id="KW-0786">Thiamine pyrophosphate</keyword>
<keyword evidence="2" id="KW-0560">Oxidoreductase</keyword>
<dbReference type="Gene3D" id="3.40.50.970">
    <property type="match status" value="1"/>
</dbReference>
<evidence type="ECO:0000256" key="2">
    <source>
        <dbReference type="ARBA" id="ARBA00023002"/>
    </source>
</evidence>
<dbReference type="InterPro" id="IPR001017">
    <property type="entry name" value="DH_E1"/>
</dbReference>
<evidence type="ECO:0000313" key="6">
    <source>
        <dbReference type="Proteomes" id="UP001597182"/>
    </source>
</evidence>
<dbReference type="InterPro" id="IPR029061">
    <property type="entry name" value="THDP-binding"/>
</dbReference>
<proteinExistence type="predicted"/>
<evidence type="ECO:0000313" key="5">
    <source>
        <dbReference type="EMBL" id="MFD1232914.1"/>
    </source>
</evidence>
<dbReference type="EMBL" id="JBHTMB010000044">
    <property type="protein sequence ID" value="MFD1232914.1"/>
    <property type="molecule type" value="Genomic_DNA"/>
</dbReference>
<name>A0ABW3VCS3_9PSEU</name>
<comment type="cofactor">
    <cofactor evidence="1">
        <name>thiamine diphosphate</name>
        <dbReference type="ChEBI" id="CHEBI:58937"/>
    </cofactor>
</comment>
<dbReference type="CDD" id="cd02000">
    <property type="entry name" value="TPP_E1_PDC_ADC_BCADC"/>
    <property type="match status" value="1"/>
</dbReference>
<protein>
    <submittedName>
        <fullName evidence="5">Thiamine pyrophosphate-dependent dehydrogenase E1 component subunit alpha</fullName>
    </submittedName>
</protein>
<dbReference type="Proteomes" id="UP001597182">
    <property type="component" value="Unassembled WGS sequence"/>
</dbReference>
<dbReference type="SUPFAM" id="SSF52518">
    <property type="entry name" value="Thiamin diphosphate-binding fold (THDP-binding)"/>
    <property type="match status" value="1"/>
</dbReference>
<feature type="domain" description="Dehydrogenase E1 component" evidence="4">
    <location>
        <begin position="25"/>
        <end position="316"/>
    </location>
</feature>
<dbReference type="RefSeq" id="WP_013675817.1">
    <property type="nucleotide sequence ID" value="NZ_BAABKS010000043.1"/>
</dbReference>
<dbReference type="PANTHER" id="PTHR11516:SF60">
    <property type="entry name" value="PYRUVATE DEHYDROGENASE E1 COMPONENT SUBUNIT ALPHA"/>
    <property type="match status" value="1"/>
</dbReference>
<organism evidence="5 6">
    <name type="scientific">Pseudonocardia benzenivorans</name>
    <dbReference type="NCBI Taxonomy" id="228005"/>
    <lineage>
        <taxon>Bacteria</taxon>
        <taxon>Bacillati</taxon>
        <taxon>Actinomycetota</taxon>
        <taxon>Actinomycetes</taxon>
        <taxon>Pseudonocardiales</taxon>
        <taxon>Pseudonocardiaceae</taxon>
        <taxon>Pseudonocardia</taxon>
    </lineage>
</organism>
<sequence length="326" mass="34254">MTATDAAPGSATAGTSLTDLRMVWRMRAFEEKVRELRLAGDAVGSIHLGIGQEGVATGASGLAGPQDAVFATYRGHSWAISCGVPVEALFGEILGRDTGINGGRGGSAHLTAPAYRFFGENSIVGAGAPIACGAALAGRHDGSDRVALTVFGDGAMNQGAVHEAMNFASAFSLPVVFLCENNSWSELTPIDEMVRDPELFRRAAAYGMPGERIDGNDPQEVRERLGDAFEVAREGGGPTLVEAMTQRLVGHYIGDADQYRRPGERERDAEREPVALLTRRLRESGVSDDEIAAAESDARAEMEAAAAAALAAPLADPATAKEHLYA</sequence>
<gene>
    <name evidence="5" type="ORF">ACFQ34_06415</name>
</gene>
<keyword evidence="6" id="KW-1185">Reference proteome</keyword>
<accession>A0ABW3VCS3</accession>
<evidence type="ECO:0000256" key="1">
    <source>
        <dbReference type="ARBA" id="ARBA00001964"/>
    </source>
</evidence>